<protein>
    <submittedName>
        <fullName evidence="2">Chromatin assembly factor 1 subunit b</fullName>
    </submittedName>
</protein>
<evidence type="ECO:0000313" key="3">
    <source>
        <dbReference type="Proteomes" id="UP001150062"/>
    </source>
</evidence>
<feature type="compositionally biased region" description="Basic residues" evidence="1">
    <location>
        <begin position="344"/>
        <end position="357"/>
    </location>
</feature>
<dbReference type="EMBL" id="JAOAOG010000079">
    <property type="protein sequence ID" value="KAJ6250382.1"/>
    <property type="molecule type" value="Genomic_DNA"/>
</dbReference>
<name>A0ABQ8Z0G9_9EUKA</name>
<accession>A0ABQ8Z0G9</accession>
<feature type="region of interest" description="Disordered" evidence="1">
    <location>
        <begin position="319"/>
        <end position="363"/>
    </location>
</feature>
<reference evidence="2" key="1">
    <citation type="submission" date="2022-08" db="EMBL/GenBank/DDBJ databases">
        <title>Novel sulfate-reducing endosymbionts in the free-living metamonad Anaeramoeba.</title>
        <authorList>
            <person name="Jerlstrom-Hultqvist J."/>
            <person name="Cepicka I."/>
            <person name="Gallot-Lavallee L."/>
            <person name="Salas-Leiva D."/>
            <person name="Curtis B.A."/>
            <person name="Zahonova K."/>
            <person name="Pipaliya S."/>
            <person name="Dacks J."/>
            <person name="Roger A.J."/>
        </authorList>
    </citation>
    <scope>NUCLEOTIDE SEQUENCE</scope>
    <source>
        <strain evidence="2">Schooner1</strain>
    </source>
</reference>
<comment type="caution">
    <text evidence="2">The sequence shown here is derived from an EMBL/GenBank/DDBJ whole genome shotgun (WGS) entry which is preliminary data.</text>
</comment>
<dbReference type="Proteomes" id="UP001150062">
    <property type="component" value="Unassembled WGS sequence"/>
</dbReference>
<sequence>MNKKTETNCTTDEKKTDKSEEVRSFTKYTQNNILGRFENKKIQAGLEMINGLIQYNHIPTKVLWKKLEFFFFDDHPNSIYLQTYNLIERIIGHFNTKSISWIPKFDYIIQALKGILKRQNSEQLILSSNNHFYLYLKCVLAYFKKYRSENFQKGNKLLKKSFETYKLGNSKAESDFIENLIYLYFKKTSSFEYQQLACNFWIELYYFFEEGVDHFLSRITTYTKKLDFEEIEQLILDLDNVQFQVSILGWMIIEEFPIFEYQEKNNNKIKLRTRKEKLSDLELCRNFKDETLLFLQFILKNFSNLKVFLENSKNDSNLKKNVNPRKRLHESDEEVEKDDEKKEGGKKKEKKEKKKKRGENNKKKTKEKLDINLEENMGFQDDHINIQILVLSHMLKCWALVLPNDKKIDESIISSIKNELKGFETLIESISQLRSTLDKNPVAKYLQHLIILKVTTLEFLKKQQNNGLNKH</sequence>
<proteinExistence type="predicted"/>
<gene>
    <name evidence="2" type="ORF">M0813_16146</name>
</gene>
<evidence type="ECO:0000256" key="1">
    <source>
        <dbReference type="SAM" id="MobiDB-lite"/>
    </source>
</evidence>
<evidence type="ECO:0000313" key="2">
    <source>
        <dbReference type="EMBL" id="KAJ6250382.1"/>
    </source>
</evidence>
<keyword evidence="3" id="KW-1185">Reference proteome</keyword>
<organism evidence="2 3">
    <name type="scientific">Anaeramoeba flamelloides</name>
    <dbReference type="NCBI Taxonomy" id="1746091"/>
    <lineage>
        <taxon>Eukaryota</taxon>
        <taxon>Metamonada</taxon>
        <taxon>Anaeramoebidae</taxon>
        <taxon>Anaeramoeba</taxon>
    </lineage>
</organism>